<dbReference type="EMBL" id="CSAE01000552">
    <property type="protein sequence ID" value="COW50445.1"/>
    <property type="molecule type" value="Genomic_DNA"/>
</dbReference>
<dbReference type="EMBL" id="CFOE01000127">
    <property type="protein sequence ID" value="CFE38946.1"/>
    <property type="molecule type" value="Genomic_DNA"/>
</dbReference>
<dbReference type="EMBL" id="CGCX01002051">
    <property type="protein sequence ID" value="CFS05860.1"/>
    <property type="molecule type" value="Genomic_DNA"/>
</dbReference>
<dbReference type="AlphaFoldDB" id="A0A0T7PM83"/>
<organism evidence="5 8">
    <name type="scientific">Mycobacterium tuberculosis</name>
    <dbReference type="NCBI Taxonomy" id="1773"/>
    <lineage>
        <taxon>Bacteria</taxon>
        <taxon>Bacillati</taxon>
        <taxon>Actinomycetota</taxon>
        <taxon>Actinomycetes</taxon>
        <taxon>Mycobacteriales</taxon>
        <taxon>Mycobacteriaceae</taxon>
        <taxon>Mycobacterium</taxon>
        <taxon>Mycobacterium tuberculosis complex</taxon>
    </lineage>
</organism>
<name>A0A0T7PM83_MYCTX</name>
<evidence type="ECO:0000313" key="10">
    <source>
        <dbReference type="Proteomes" id="UP000044938"/>
    </source>
</evidence>
<evidence type="ECO:0000313" key="2">
    <source>
        <dbReference type="EMBL" id="CFE66716.1"/>
    </source>
</evidence>
<evidence type="ECO:0000313" key="9">
    <source>
        <dbReference type="Proteomes" id="UP000039021"/>
    </source>
</evidence>
<evidence type="ECO:0000313" key="12">
    <source>
        <dbReference type="Proteomes" id="UP000046947"/>
    </source>
</evidence>
<dbReference type="Proteomes" id="UP000044938">
    <property type="component" value="Unassembled WGS sequence"/>
</dbReference>
<dbReference type="EMBL" id="CSAJ01000475">
    <property type="protein sequence ID" value="COW72405.1"/>
    <property type="molecule type" value="Genomic_DNA"/>
</dbReference>
<protein>
    <submittedName>
        <fullName evidence="5">Uncharacterized protein</fullName>
    </submittedName>
</protein>
<evidence type="ECO:0000313" key="6">
    <source>
        <dbReference type="EMBL" id="COW72405.1"/>
    </source>
</evidence>
<reference evidence="8 9" key="2">
    <citation type="submission" date="2015-03" db="EMBL/GenBank/DDBJ databases">
        <authorList>
            <consortium name="Pathogen Informatics"/>
        </authorList>
    </citation>
    <scope>NUCLEOTIDE SEQUENCE [LARGE SCALE GENOMIC DNA]</scope>
    <source>
        <strain evidence="3 11">C09601061</strain>
        <strain evidence="1 13">G09901357</strain>
        <strain evidence="2 12">H09601792</strain>
        <strain evidence="8">K00500041</strain>
        <strain evidence="6 10">M09401471</strain>
        <strain evidence="9">N09902308</strain>
        <strain evidence="4 14">P00601463</strain>
    </source>
</reference>
<dbReference type="Proteomes" id="UP000048289">
    <property type="component" value="Unassembled WGS sequence"/>
</dbReference>
<dbReference type="Proteomes" id="UP000038802">
    <property type="component" value="Unassembled WGS sequence"/>
</dbReference>
<dbReference type="EMBL" id="CFOH01000709">
    <property type="protein sequence ID" value="CFE66716.1"/>
    <property type="molecule type" value="Genomic_DNA"/>
</dbReference>
<reference evidence="5" key="3">
    <citation type="submission" date="2015-03" db="EMBL/GenBank/DDBJ databases">
        <authorList>
            <person name="Murphy D."/>
        </authorList>
    </citation>
    <scope>NUCLEOTIDE SEQUENCE [LARGE SCALE GENOMIC DNA]</scope>
    <source>
        <strain evidence="5">K00500041</strain>
    </source>
</reference>
<evidence type="ECO:0000313" key="5">
    <source>
        <dbReference type="EMBL" id="COW50445.1"/>
    </source>
</evidence>
<evidence type="ECO:0000313" key="4">
    <source>
        <dbReference type="EMBL" id="COV56532.1"/>
    </source>
</evidence>
<sequence>MTSTSAKLMLDAVTATSISPGPGGTRSNAANSKVCRSPGVRICRRMPASAWSTTVVCRSSGRSGAGHNRAVYHWSLRQAVSSSPLAASS</sequence>
<evidence type="ECO:0000313" key="11">
    <source>
        <dbReference type="Proteomes" id="UP000046680"/>
    </source>
</evidence>
<dbReference type="EMBL" id="CHKL01000008">
    <property type="protein sequence ID" value="COV56532.1"/>
    <property type="molecule type" value="Genomic_DNA"/>
</dbReference>
<evidence type="ECO:0000313" key="13">
    <source>
        <dbReference type="Proteomes" id="UP000048289"/>
    </source>
</evidence>
<dbReference type="Proteomes" id="UP000046680">
    <property type="component" value="Unassembled WGS sequence"/>
</dbReference>
<evidence type="ECO:0000313" key="8">
    <source>
        <dbReference type="Proteomes" id="UP000038802"/>
    </source>
</evidence>
<dbReference type="EMBL" id="CSBK01002355">
    <property type="protein sequence ID" value="COZ74753.1"/>
    <property type="molecule type" value="Genomic_DNA"/>
</dbReference>
<dbReference type="Proteomes" id="UP000046947">
    <property type="component" value="Unassembled WGS sequence"/>
</dbReference>
<evidence type="ECO:0000313" key="1">
    <source>
        <dbReference type="EMBL" id="CFE38946.1"/>
    </source>
</evidence>
<accession>A0A0T7PM83</accession>
<evidence type="ECO:0000313" key="14">
    <source>
        <dbReference type="Proteomes" id="UP000048600"/>
    </source>
</evidence>
<dbReference type="Proteomes" id="UP000039021">
    <property type="component" value="Unassembled WGS sequence"/>
</dbReference>
<evidence type="ECO:0000313" key="3">
    <source>
        <dbReference type="EMBL" id="CFS05860.1"/>
    </source>
</evidence>
<dbReference type="Proteomes" id="UP000048600">
    <property type="component" value="Unassembled WGS sequence"/>
</dbReference>
<proteinExistence type="predicted"/>
<gene>
    <name evidence="3" type="ORF">ERS007657_03808</name>
    <name evidence="1" type="ORF">ERS007681_01317</name>
    <name evidence="2" type="ORF">ERS007688_03355</name>
    <name evidence="5" type="ORF">ERS007703_03769</name>
    <name evidence="6" type="ORF">ERS007720_03153</name>
    <name evidence="7" type="ORF">ERS007739_04090</name>
    <name evidence="4" type="ORF">ERS007741_00183</name>
</gene>
<reference evidence="7" key="1">
    <citation type="submission" date="2015-03" db="EMBL/GenBank/DDBJ databases">
        <authorList>
            <consortium name="Pathogen Informatics"/>
            <person name="Murphy D."/>
        </authorList>
    </citation>
    <scope>NUCLEOTIDE SEQUENCE</scope>
    <source>
        <strain evidence="7">N09902308</strain>
    </source>
</reference>
<evidence type="ECO:0000313" key="7">
    <source>
        <dbReference type="EMBL" id="COZ74753.1"/>
    </source>
</evidence>